<reference evidence="1" key="1">
    <citation type="journal article" date="2019" name="bioRxiv">
        <title>The Genome of the Zebra Mussel, Dreissena polymorpha: A Resource for Invasive Species Research.</title>
        <authorList>
            <person name="McCartney M.A."/>
            <person name="Auch B."/>
            <person name="Kono T."/>
            <person name="Mallez S."/>
            <person name="Zhang Y."/>
            <person name="Obille A."/>
            <person name="Becker A."/>
            <person name="Abrahante J.E."/>
            <person name="Garbe J."/>
            <person name="Badalamenti J.P."/>
            <person name="Herman A."/>
            <person name="Mangelson H."/>
            <person name="Liachko I."/>
            <person name="Sullivan S."/>
            <person name="Sone E.D."/>
            <person name="Koren S."/>
            <person name="Silverstein K.A.T."/>
            <person name="Beckman K.B."/>
            <person name="Gohl D.M."/>
        </authorList>
    </citation>
    <scope>NUCLEOTIDE SEQUENCE</scope>
    <source>
        <strain evidence="1">Duluth1</strain>
        <tissue evidence="1">Whole animal</tissue>
    </source>
</reference>
<dbReference type="AlphaFoldDB" id="A0A9D4C6S7"/>
<gene>
    <name evidence="1" type="ORF">DPMN_061317</name>
</gene>
<evidence type="ECO:0000313" key="2">
    <source>
        <dbReference type="Proteomes" id="UP000828390"/>
    </source>
</evidence>
<name>A0A9D4C6S7_DREPO</name>
<proteinExistence type="predicted"/>
<reference evidence="1" key="2">
    <citation type="submission" date="2020-11" db="EMBL/GenBank/DDBJ databases">
        <authorList>
            <person name="McCartney M.A."/>
            <person name="Auch B."/>
            <person name="Kono T."/>
            <person name="Mallez S."/>
            <person name="Becker A."/>
            <person name="Gohl D.M."/>
            <person name="Silverstein K.A.T."/>
            <person name="Koren S."/>
            <person name="Bechman K.B."/>
            <person name="Herman A."/>
            <person name="Abrahante J.E."/>
            <person name="Garbe J."/>
        </authorList>
    </citation>
    <scope>NUCLEOTIDE SEQUENCE</scope>
    <source>
        <strain evidence="1">Duluth1</strain>
        <tissue evidence="1">Whole animal</tissue>
    </source>
</reference>
<organism evidence="1 2">
    <name type="scientific">Dreissena polymorpha</name>
    <name type="common">Zebra mussel</name>
    <name type="synonym">Mytilus polymorpha</name>
    <dbReference type="NCBI Taxonomy" id="45954"/>
    <lineage>
        <taxon>Eukaryota</taxon>
        <taxon>Metazoa</taxon>
        <taxon>Spiralia</taxon>
        <taxon>Lophotrochozoa</taxon>
        <taxon>Mollusca</taxon>
        <taxon>Bivalvia</taxon>
        <taxon>Autobranchia</taxon>
        <taxon>Heteroconchia</taxon>
        <taxon>Euheterodonta</taxon>
        <taxon>Imparidentia</taxon>
        <taxon>Neoheterodontei</taxon>
        <taxon>Myida</taxon>
        <taxon>Dreissenoidea</taxon>
        <taxon>Dreissenidae</taxon>
        <taxon>Dreissena</taxon>
    </lineage>
</organism>
<sequence length="104" mass="12080">MAEKLKDIQTRELCEYVLEEGLYDTIGKYVNKGFEKDDQEKKDEKKLTKIHNANEPTGPVIIKDTNIDILQSNLKPKITIDLNKDSDKIDKKKHLTIRVQKINL</sequence>
<dbReference type="EMBL" id="JAIWYP010000013">
    <property type="protein sequence ID" value="KAH3718512.1"/>
    <property type="molecule type" value="Genomic_DNA"/>
</dbReference>
<protein>
    <submittedName>
        <fullName evidence="1">Uncharacterized protein</fullName>
    </submittedName>
</protein>
<comment type="caution">
    <text evidence="1">The sequence shown here is derived from an EMBL/GenBank/DDBJ whole genome shotgun (WGS) entry which is preliminary data.</text>
</comment>
<evidence type="ECO:0000313" key="1">
    <source>
        <dbReference type="EMBL" id="KAH3718512.1"/>
    </source>
</evidence>
<accession>A0A9D4C6S7</accession>
<dbReference type="Proteomes" id="UP000828390">
    <property type="component" value="Unassembled WGS sequence"/>
</dbReference>
<keyword evidence="2" id="KW-1185">Reference proteome</keyword>